<dbReference type="AlphaFoldDB" id="A0AAP0HIJ1"/>
<keyword evidence="10" id="KW-1185">Reference proteome</keyword>
<sequence length="331" mass="37124">MSQPLYDFIGGVHAHSEGLDDGISFPLLFLLVPGSALGCPTHTKNEPDLRSLPNTYKERAQMTLAMLLPKLGLSIPLMKCSLRFRIERGRRLQPLRPLRHLRLGFTHFAEGSKSSSSSSSSSASFSDLDTCDEDESYVRMNCQGQFVEEKDGASVSRAEVWIRGHSDKNGKPHNAEIAEIVDEEKQWKDALNMSMVKSPEASLGPICNVHEIFQVFSLVQGTHQADCYQANFASWEPGHGGFKFRHPWTQYLAIGTLTRQCACRIEALNSYINSPIQLADNYSIRDTFLTYLTLKHSYKNRHMANADPQFVLPATASFDPQKYSVLSKHNI</sequence>
<comment type="similarity">
    <text evidence="2">Belongs to the aromatic acid exporter (TC 2.A.85) family.</text>
</comment>
<accession>A0AAP0HIJ1</accession>
<organism evidence="9 10">
    <name type="scientific">Stephania japonica</name>
    <dbReference type="NCBI Taxonomy" id="461633"/>
    <lineage>
        <taxon>Eukaryota</taxon>
        <taxon>Viridiplantae</taxon>
        <taxon>Streptophyta</taxon>
        <taxon>Embryophyta</taxon>
        <taxon>Tracheophyta</taxon>
        <taxon>Spermatophyta</taxon>
        <taxon>Magnoliopsida</taxon>
        <taxon>Ranunculales</taxon>
        <taxon>Menispermaceae</taxon>
        <taxon>Menispermoideae</taxon>
        <taxon>Cissampelideae</taxon>
        <taxon>Stephania</taxon>
    </lineage>
</organism>
<comment type="subcellular location">
    <subcellularLocation>
        <location evidence="1">Membrane</location>
        <topology evidence="1">Multi-pass membrane protein</topology>
    </subcellularLocation>
</comment>
<evidence type="ECO:0000256" key="4">
    <source>
        <dbReference type="ARBA" id="ARBA00022692"/>
    </source>
</evidence>
<gene>
    <name evidence="9" type="ORF">Sjap_026062</name>
</gene>
<comment type="caution">
    <text evidence="9">The sequence shown here is derived from an EMBL/GenBank/DDBJ whole genome shotgun (WGS) entry which is preliminary data.</text>
</comment>
<dbReference type="Proteomes" id="UP001417504">
    <property type="component" value="Unassembled WGS sequence"/>
</dbReference>
<keyword evidence="6" id="KW-0406">Ion transport</keyword>
<dbReference type="Pfam" id="PF11744">
    <property type="entry name" value="ALMT"/>
    <property type="match status" value="1"/>
</dbReference>
<name>A0AAP0HIJ1_9MAGN</name>
<dbReference type="PANTHER" id="PTHR31086">
    <property type="entry name" value="ALUMINUM-ACTIVATED MALATE TRANSPORTER 10"/>
    <property type="match status" value="1"/>
</dbReference>
<evidence type="ECO:0000313" key="10">
    <source>
        <dbReference type="Proteomes" id="UP001417504"/>
    </source>
</evidence>
<evidence type="ECO:0000313" key="9">
    <source>
        <dbReference type="EMBL" id="KAK9085651.1"/>
    </source>
</evidence>
<keyword evidence="5" id="KW-1133">Transmembrane helix</keyword>
<dbReference type="GO" id="GO:0015743">
    <property type="term" value="P:malate transport"/>
    <property type="evidence" value="ECO:0007669"/>
    <property type="project" value="InterPro"/>
</dbReference>
<keyword evidence="3" id="KW-0813">Transport</keyword>
<evidence type="ECO:0000256" key="2">
    <source>
        <dbReference type="ARBA" id="ARBA00007079"/>
    </source>
</evidence>
<evidence type="ECO:0000256" key="8">
    <source>
        <dbReference type="ARBA" id="ARBA00023303"/>
    </source>
</evidence>
<evidence type="ECO:0000256" key="5">
    <source>
        <dbReference type="ARBA" id="ARBA00022989"/>
    </source>
</evidence>
<reference evidence="9 10" key="1">
    <citation type="submission" date="2024-01" db="EMBL/GenBank/DDBJ databases">
        <title>Genome assemblies of Stephania.</title>
        <authorList>
            <person name="Yang L."/>
        </authorList>
    </citation>
    <scope>NUCLEOTIDE SEQUENCE [LARGE SCALE GENOMIC DNA]</scope>
    <source>
        <strain evidence="9">QJT</strain>
        <tissue evidence="9">Leaf</tissue>
    </source>
</reference>
<dbReference type="GO" id="GO:0016020">
    <property type="term" value="C:membrane"/>
    <property type="evidence" value="ECO:0007669"/>
    <property type="project" value="UniProtKB-SubCell"/>
</dbReference>
<proteinExistence type="inferred from homology"/>
<evidence type="ECO:0000256" key="7">
    <source>
        <dbReference type="ARBA" id="ARBA00023136"/>
    </source>
</evidence>
<dbReference type="GO" id="GO:0034220">
    <property type="term" value="P:monoatomic ion transmembrane transport"/>
    <property type="evidence" value="ECO:0007669"/>
    <property type="project" value="UniProtKB-KW"/>
</dbReference>
<evidence type="ECO:0000256" key="1">
    <source>
        <dbReference type="ARBA" id="ARBA00004141"/>
    </source>
</evidence>
<dbReference type="InterPro" id="IPR020966">
    <property type="entry name" value="ALMT"/>
</dbReference>
<keyword evidence="7" id="KW-0472">Membrane</keyword>
<evidence type="ECO:0000256" key="6">
    <source>
        <dbReference type="ARBA" id="ARBA00023065"/>
    </source>
</evidence>
<dbReference type="EMBL" id="JBBNAE010000011">
    <property type="protein sequence ID" value="KAK9085651.1"/>
    <property type="molecule type" value="Genomic_DNA"/>
</dbReference>
<protein>
    <submittedName>
        <fullName evidence="9">Uncharacterized protein</fullName>
    </submittedName>
</protein>
<keyword evidence="4" id="KW-0812">Transmembrane</keyword>
<keyword evidence="8" id="KW-0407">Ion channel</keyword>
<evidence type="ECO:0000256" key="3">
    <source>
        <dbReference type="ARBA" id="ARBA00022448"/>
    </source>
</evidence>